<comment type="subcellular location">
    <subcellularLocation>
        <location evidence="1">Membrane</location>
        <topology evidence="1">Multi-pass membrane protein</topology>
    </subcellularLocation>
</comment>
<dbReference type="AlphaFoldDB" id="A0A1I7GNN1"/>
<evidence type="ECO:0000256" key="2">
    <source>
        <dbReference type="ARBA" id="ARBA00022692"/>
    </source>
</evidence>
<evidence type="ECO:0000256" key="3">
    <source>
        <dbReference type="ARBA" id="ARBA00022989"/>
    </source>
</evidence>
<evidence type="ECO:0000313" key="7">
    <source>
        <dbReference type="EMBL" id="SFU50050.1"/>
    </source>
</evidence>
<keyword evidence="2 5" id="KW-0812">Transmembrane</keyword>
<proteinExistence type="predicted"/>
<keyword evidence="4 5" id="KW-0472">Membrane</keyword>
<reference evidence="8" key="1">
    <citation type="submission" date="2016-10" db="EMBL/GenBank/DDBJ databases">
        <authorList>
            <person name="Varghese N."/>
        </authorList>
    </citation>
    <scope>NUCLEOTIDE SEQUENCE [LARGE SCALE GENOMIC DNA]</scope>
    <source>
        <strain evidence="8">DSM 18820</strain>
    </source>
</reference>
<sequence>MKTIKVRTTQNVEVEYAMASVGDRIIAYLIDCVVFFVWMMLVAVLQFSIGFDQGPIYIIVMMVPLLFYHPLCEIFLNGQSVGKKARDIKVIKVTGESASIGDYLLRWLFRLVDISISSGLIAVVTIAASDKGQRLGDMAAGTCVIRKQAVRRKDRIMVSTEEGYQIKFPEVNLLTDKDVALTRQLLYKAQQHGNYELLEKIAERVKETTGIRTDLSDWEFLNTVVKDYHHYTQGDVVA</sequence>
<dbReference type="PANTHER" id="PTHR38480:SF1">
    <property type="entry name" value="SLR0254 PROTEIN"/>
    <property type="match status" value="1"/>
</dbReference>
<feature type="transmembrane region" description="Helical" evidence="5">
    <location>
        <begin position="25"/>
        <end position="49"/>
    </location>
</feature>
<accession>A0A1I7GNN1</accession>
<evidence type="ECO:0000256" key="4">
    <source>
        <dbReference type="ARBA" id="ARBA00023136"/>
    </source>
</evidence>
<evidence type="ECO:0000256" key="1">
    <source>
        <dbReference type="ARBA" id="ARBA00004141"/>
    </source>
</evidence>
<dbReference type="Pfam" id="PF06271">
    <property type="entry name" value="RDD"/>
    <property type="match status" value="1"/>
</dbReference>
<dbReference type="PANTHER" id="PTHR38480">
    <property type="entry name" value="SLR0254 PROTEIN"/>
    <property type="match status" value="1"/>
</dbReference>
<gene>
    <name evidence="7" type="ORF">SAMN04487941_1155</name>
</gene>
<evidence type="ECO:0000313" key="8">
    <source>
        <dbReference type="Proteomes" id="UP000182491"/>
    </source>
</evidence>
<dbReference type="RefSeq" id="WP_068836479.1">
    <property type="nucleotide sequence ID" value="NZ_BMXC01000001.1"/>
</dbReference>
<feature type="transmembrane region" description="Helical" evidence="5">
    <location>
        <begin position="107"/>
        <end position="128"/>
    </location>
</feature>
<dbReference type="OrthoDB" id="9814143at2"/>
<organism evidence="7 8">
    <name type="scientific">Pontibacter akesuensis</name>
    <dbReference type="NCBI Taxonomy" id="388950"/>
    <lineage>
        <taxon>Bacteria</taxon>
        <taxon>Pseudomonadati</taxon>
        <taxon>Bacteroidota</taxon>
        <taxon>Cytophagia</taxon>
        <taxon>Cytophagales</taxon>
        <taxon>Hymenobacteraceae</taxon>
        <taxon>Pontibacter</taxon>
    </lineage>
</organism>
<evidence type="ECO:0000256" key="5">
    <source>
        <dbReference type="SAM" id="Phobius"/>
    </source>
</evidence>
<feature type="domain" description="RDD" evidence="6">
    <location>
        <begin position="19"/>
        <end position="141"/>
    </location>
</feature>
<dbReference type="InterPro" id="IPR010432">
    <property type="entry name" value="RDD"/>
</dbReference>
<feature type="transmembrane region" description="Helical" evidence="5">
    <location>
        <begin position="55"/>
        <end position="76"/>
    </location>
</feature>
<evidence type="ECO:0000259" key="6">
    <source>
        <dbReference type="Pfam" id="PF06271"/>
    </source>
</evidence>
<dbReference type="STRING" id="388950.GCA_001611675_00250"/>
<keyword evidence="8" id="KW-1185">Reference proteome</keyword>
<protein>
    <submittedName>
        <fullName evidence="7">Uncharacterized membrane protein YckC, RDD family</fullName>
    </submittedName>
</protein>
<dbReference type="EMBL" id="FPCA01000001">
    <property type="protein sequence ID" value="SFU50050.1"/>
    <property type="molecule type" value="Genomic_DNA"/>
</dbReference>
<name>A0A1I7GNN1_9BACT</name>
<dbReference type="Proteomes" id="UP000182491">
    <property type="component" value="Unassembled WGS sequence"/>
</dbReference>
<dbReference type="GO" id="GO:0016020">
    <property type="term" value="C:membrane"/>
    <property type="evidence" value="ECO:0007669"/>
    <property type="project" value="UniProtKB-SubCell"/>
</dbReference>
<keyword evidence="3 5" id="KW-1133">Transmembrane helix</keyword>